<evidence type="ECO:0000313" key="2">
    <source>
        <dbReference type="Proteomes" id="UP001057336"/>
    </source>
</evidence>
<dbReference type="AlphaFoldDB" id="A0A9X9I668"/>
<protein>
    <submittedName>
        <fullName evidence="1">Uncharacterized protein</fullName>
    </submittedName>
</protein>
<dbReference type="RefSeq" id="WP_070824122.1">
    <property type="nucleotide sequence ID" value="NZ_CP073114.1"/>
</dbReference>
<dbReference type="EMBL" id="CP073118">
    <property type="protein sequence ID" value="UTG76209.1"/>
    <property type="molecule type" value="Genomic_DNA"/>
</dbReference>
<name>A0A9X9I668_NEISU</name>
<accession>A0A9X9I668</accession>
<sequence>MTSNNKTNIYTKFFNTETLDAVPVWQFDEYIDGINTRRIYLHADGHTENISERDNLLHGELTDLDLSYSEYISPSEFEKLWQ</sequence>
<proteinExistence type="predicted"/>
<evidence type="ECO:0000313" key="1">
    <source>
        <dbReference type="EMBL" id="UTG76209.1"/>
    </source>
</evidence>
<gene>
    <name evidence="1" type="ORF">KCG53_05210</name>
</gene>
<organism evidence="1 2">
    <name type="scientific">Neisseria subflava</name>
    <dbReference type="NCBI Taxonomy" id="28449"/>
    <lineage>
        <taxon>Bacteria</taxon>
        <taxon>Pseudomonadati</taxon>
        <taxon>Pseudomonadota</taxon>
        <taxon>Betaproteobacteria</taxon>
        <taxon>Neisseriales</taxon>
        <taxon>Neisseriaceae</taxon>
        <taxon>Neisseria</taxon>
    </lineage>
</organism>
<reference evidence="1" key="1">
    <citation type="submission" date="2021-04" db="EMBL/GenBank/DDBJ databases">
        <title>Characterizing Neisseria spp. as novel respiratory pathobionts in bronchiectasis.</title>
        <authorList>
            <person name="Li L."/>
            <person name="Mac Aogain M."/>
            <person name="Xu T."/>
            <person name="Jaggi T.K."/>
            <person name="Chan L.Y."/>
            <person name="Keir H.R."/>
            <person name="Dicker A.J."/>
            <person name="Qu J."/>
            <person name="Liu Y."/>
            <person name="Chen H.S."/>
            <person name="Koh M.S."/>
            <person name="Ong T.H."/>
            <person name="Lim A.Y.H."/>
            <person name="Abisheganaden J."/>
            <person name="Low T.B."/>
            <person name="Oliver B.G."/>
            <person name="Tan N.S."/>
            <person name="Fang M."/>
            <person name="Chalmers J.D."/>
            <person name="Chotirmall S.H."/>
        </authorList>
    </citation>
    <scope>NUCLEOTIDE SEQUENCE</scope>
    <source>
        <strain evidence="1">CG0073</strain>
    </source>
</reference>
<dbReference type="Proteomes" id="UP001057336">
    <property type="component" value="Chromosome"/>
</dbReference>